<feature type="transmembrane region" description="Helical" evidence="11">
    <location>
        <begin position="168"/>
        <end position="196"/>
    </location>
</feature>
<dbReference type="GO" id="GO:0031204">
    <property type="term" value="P:post-translational protein targeting to membrane, translocation"/>
    <property type="evidence" value="ECO:0007669"/>
    <property type="project" value="EnsemblFungi"/>
</dbReference>
<dbReference type="GO" id="GO:0031207">
    <property type="term" value="C:Sec62/Sec63 complex"/>
    <property type="evidence" value="ECO:0007669"/>
    <property type="project" value="EnsemblFungi"/>
</dbReference>
<evidence type="ECO:0000256" key="2">
    <source>
        <dbReference type="ARBA" id="ARBA00010604"/>
    </source>
</evidence>
<evidence type="ECO:0000256" key="7">
    <source>
        <dbReference type="ARBA" id="ARBA00022927"/>
    </source>
</evidence>
<dbReference type="VEuPathDB" id="FungiDB:CAGL0H05731g"/>
<evidence type="ECO:0000256" key="8">
    <source>
        <dbReference type="ARBA" id="ARBA00022989"/>
    </source>
</evidence>
<gene>
    <name evidence="12" type="ORF">AO440_002138</name>
</gene>
<dbReference type="Proteomes" id="UP000054886">
    <property type="component" value="Unassembled WGS sequence"/>
</dbReference>
<keyword evidence="5 11" id="KW-0812">Transmembrane</keyword>
<organism evidence="12 13">
    <name type="scientific">Candida glabrata</name>
    <name type="common">Yeast</name>
    <name type="synonym">Torulopsis glabrata</name>
    <dbReference type="NCBI Taxonomy" id="5478"/>
    <lineage>
        <taxon>Eukaryota</taxon>
        <taxon>Fungi</taxon>
        <taxon>Dikarya</taxon>
        <taxon>Ascomycota</taxon>
        <taxon>Saccharomycotina</taxon>
        <taxon>Saccharomycetes</taxon>
        <taxon>Saccharomycetales</taxon>
        <taxon>Saccharomycetaceae</taxon>
        <taxon>Nakaseomyces</taxon>
    </lineage>
</organism>
<dbReference type="InterPro" id="IPR004728">
    <property type="entry name" value="Sec62"/>
</dbReference>
<reference evidence="12 13" key="1">
    <citation type="submission" date="2015-10" db="EMBL/GenBank/DDBJ databases">
        <title>Draft genomes sequences of Candida glabrata isolates 1A, 1B, 2A, 2B, 3A and 3B.</title>
        <authorList>
            <person name="Haavelsrud O.E."/>
            <person name="Gaustad P."/>
        </authorList>
    </citation>
    <scope>NUCLEOTIDE SEQUENCE [LARGE SCALE GENOMIC DNA]</scope>
    <source>
        <strain evidence="12">910700640</strain>
    </source>
</reference>
<evidence type="ECO:0000256" key="4">
    <source>
        <dbReference type="ARBA" id="ARBA00022448"/>
    </source>
</evidence>
<evidence type="ECO:0000313" key="12">
    <source>
        <dbReference type="EMBL" id="KTA96346.1"/>
    </source>
</evidence>
<keyword evidence="7" id="KW-0653">Protein transport</keyword>
<comment type="subcellular location">
    <subcellularLocation>
        <location evidence="1">Endoplasmic reticulum membrane</location>
        <topology evidence="1">Multi-pass membrane protein</topology>
    </subcellularLocation>
</comment>
<dbReference type="PANTHER" id="PTHR12443:SF9">
    <property type="entry name" value="TRANSLOCATION PROTEIN SEC62"/>
    <property type="match status" value="1"/>
</dbReference>
<dbReference type="NCBIfam" id="TIGR00869">
    <property type="entry name" value="sec62"/>
    <property type="match status" value="1"/>
</dbReference>
<dbReference type="EMBL" id="LLZZ01000173">
    <property type="protein sequence ID" value="KTA96346.1"/>
    <property type="molecule type" value="Genomic_DNA"/>
</dbReference>
<evidence type="ECO:0000256" key="11">
    <source>
        <dbReference type="SAM" id="Phobius"/>
    </source>
</evidence>
<dbReference type="VEuPathDB" id="FungiDB:GVI51_H05577"/>
<dbReference type="PhylomeDB" id="A0A0W0CWU3"/>
<comment type="similarity">
    <text evidence="2">Belongs to the SEC62 family.</text>
</comment>
<name>A0A0W0CWU3_CANGB</name>
<proteinExistence type="inferred from homology"/>
<sequence length="257" mass="30095">MDQSAVLAIASFVRNRSELKARKGLFQDKPTDFFRYKRFVRCLKSDAYKKKSLKQPDLYPPLPEDEEKFAELARGIFVEFIKNQLVVPGQKLHSYECKEHGLKPSKDYPHLIMSTKATLDDNEYYLWHYNPKTLTDYLIVFGVIGVILAFVCYPLWPASMRRGTYYLSLAAFGFLGVFFGVAIIRLIVFLISMLFIREKGGFWLFPNLFEDCGFFDSFKPLYGFGDKETYTYIKKMKKQKKRQAKKEKLKKLKEKAN</sequence>
<protein>
    <recommendedName>
        <fullName evidence="3">Translocation protein SEC62</fullName>
    </recommendedName>
</protein>
<evidence type="ECO:0000256" key="10">
    <source>
        <dbReference type="ARBA" id="ARBA00023136"/>
    </source>
</evidence>
<evidence type="ECO:0000256" key="9">
    <source>
        <dbReference type="ARBA" id="ARBA00023010"/>
    </source>
</evidence>
<keyword evidence="6" id="KW-0256">Endoplasmic reticulum</keyword>
<keyword evidence="9" id="KW-0811">Translocation</keyword>
<dbReference type="OrthoDB" id="200187at2759"/>
<keyword evidence="8 11" id="KW-1133">Transmembrane helix</keyword>
<evidence type="ECO:0000256" key="6">
    <source>
        <dbReference type="ARBA" id="ARBA00022824"/>
    </source>
</evidence>
<dbReference type="InterPro" id="IPR011553">
    <property type="entry name" value="Sec62_asco"/>
</dbReference>
<accession>A0A0W0CWU3</accession>
<dbReference type="OMA" id="FKPLYGW"/>
<dbReference type="AlphaFoldDB" id="A0A0W0CWU3"/>
<comment type="caution">
    <text evidence="12">The sequence shown here is derived from an EMBL/GenBank/DDBJ whole genome shotgun (WGS) entry which is preliminary data.</text>
</comment>
<dbReference type="VEuPathDB" id="FungiDB:GW608_H05731"/>
<keyword evidence="10 11" id="KW-0472">Membrane</keyword>
<dbReference type="SMR" id="A0A0W0CWU3"/>
<evidence type="ECO:0000256" key="1">
    <source>
        <dbReference type="ARBA" id="ARBA00004477"/>
    </source>
</evidence>
<dbReference type="GO" id="GO:0008320">
    <property type="term" value="F:protein transmembrane transporter activity"/>
    <property type="evidence" value="ECO:0007669"/>
    <property type="project" value="EnsemblFungi"/>
</dbReference>
<dbReference type="Pfam" id="PF03839">
    <property type="entry name" value="Sec62"/>
    <property type="match status" value="1"/>
</dbReference>
<dbReference type="GO" id="GO:0071256">
    <property type="term" value="C:translocon complex"/>
    <property type="evidence" value="ECO:0007669"/>
    <property type="project" value="EnsemblFungi"/>
</dbReference>
<dbReference type="PANTHER" id="PTHR12443">
    <property type="entry name" value="TRANSLOCATION PROTEIN SEC62"/>
    <property type="match status" value="1"/>
</dbReference>
<evidence type="ECO:0000256" key="5">
    <source>
        <dbReference type="ARBA" id="ARBA00022692"/>
    </source>
</evidence>
<evidence type="ECO:0000256" key="3">
    <source>
        <dbReference type="ARBA" id="ARBA00021257"/>
    </source>
</evidence>
<feature type="transmembrane region" description="Helical" evidence="11">
    <location>
        <begin position="137"/>
        <end position="156"/>
    </location>
</feature>
<evidence type="ECO:0000313" key="13">
    <source>
        <dbReference type="Proteomes" id="UP000054886"/>
    </source>
</evidence>
<dbReference type="VEuPathDB" id="FungiDB:GWK60_H05643"/>
<dbReference type="VEuPathDB" id="FungiDB:B1J91_H05731g"/>
<keyword evidence="4" id="KW-0813">Transport</keyword>